<dbReference type="EMBL" id="SSOP01000190">
    <property type="protein sequence ID" value="KAB5590180.1"/>
    <property type="molecule type" value="Genomic_DNA"/>
</dbReference>
<sequence>MSVRVRLLDSWNGQLGARFTIAVRQVPRRTLTPRLVSLYSTPTQQTGSTPPGTTPESDKKGPRILTTPPEPPIEYSRKPREISSLSKNPWVVRAVKAIAPFMGYYSKTTTAIRETRSMYALCGERLEKEQDFLYKECALPPTFQTWFQFTLLHVLILNARLRALPSNISKPYQAELINHFFLDVEHRMRAVLGTKAPERLVKGYMKEMRDQWQGGGVAFDLGISGTDATLAGMIWRNLFASRGVTTSTTESSERKLVIASTQEVELPSHLYRFVAHVRRELVRLEAIPDTDVAHGRIGQWGMVSSIRAPEGASSLGAWQASGSSVKDKKHAATA</sequence>
<keyword evidence="5" id="KW-1185">Reference proteome</keyword>
<dbReference type="OrthoDB" id="10253878at2759"/>
<protein>
    <recommendedName>
        <fullName evidence="3">Ubiquinol-cytochrome c chaperone domain-containing protein</fullName>
    </recommendedName>
</protein>
<feature type="compositionally biased region" description="Low complexity" evidence="2">
    <location>
        <begin position="40"/>
        <end position="55"/>
    </location>
</feature>
<accession>A0A5N5QEK0</accession>
<feature type="domain" description="Ubiquinol-cytochrome c chaperone" evidence="3">
    <location>
        <begin position="136"/>
        <end position="297"/>
    </location>
</feature>
<dbReference type="PANTHER" id="PTHR12184:SF1">
    <property type="entry name" value="UBIQUINOL-CYTOCHROME-C REDUCTASE COMPLEX ASSEMBLY FACTOR 1"/>
    <property type="match status" value="1"/>
</dbReference>
<dbReference type="InterPro" id="IPR007129">
    <property type="entry name" value="Ubiqinol_cyt_c_chaperone_CPB3"/>
</dbReference>
<evidence type="ECO:0000313" key="4">
    <source>
        <dbReference type="EMBL" id="KAB5590180.1"/>
    </source>
</evidence>
<dbReference type="GO" id="GO:0005739">
    <property type="term" value="C:mitochondrion"/>
    <property type="evidence" value="ECO:0007669"/>
    <property type="project" value="TreeGrafter"/>
</dbReference>
<dbReference type="InterPro" id="IPR021150">
    <property type="entry name" value="Ubiq_cyt_c_chap"/>
</dbReference>
<dbReference type="AlphaFoldDB" id="A0A5N5QEK0"/>
<dbReference type="Pfam" id="PF03981">
    <property type="entry name" value="Ubiq_cyt_C_chap"/>
    <property type="match status" value="1"/>
</dbReference>
<organism evidence="4 5">
    <name type="scientific">Ceratobasidium theobromae</name>
    <dbReference type="NCBI Taxonomy" id="1582974"/>
    <lineage>
        <taxon>Eukaryota</taxon>
        <taxon>Fungi</taxon>
        <taxon>Dikarya</taxon>
        <taxon>Basidiomycota</taxon>
        <taxon>Agaricomycotina</taxon>
        <taxon>Agaricomycetes</taxon>
        <taxon>Cantharellales</taxon>
        <taxon>Ceratobasidiaceae</taxon>
        <taxon>Ceratobasidium</taxon>
    </lineage>
</organism>
<comment type="similarity">
    <text evidence="1">Belongs to the CBP3 family.</text>
</comment>
<dbReference type="Proteomes" id="UP000383932">
    <property type="component" value="Unassembled WGS sequence"/>
</dbReference>
<evidence type="ECO:0000259" key="3">
    <source>
        <dbReference type="Pfam" id="PF03981"/>
    </source>
</evidence>
<dbReference type="PANTHER" id="PTHR12184">
    <property type="entry name" value="UBIQUINOL-CYTOCHROME C REDUCTASE COMPLEX ASSEMBLY FACTOR 1 FAMILY MEMBER"/>
    <property type="match status" value="1"/>
</dbReference>
<name>A0A5N5QEK0_9AGAM</name>
<evidence type="ECO:0000313" key="5">
    <source>
        <dbReference type="Proteomes" id="UP000383932"/>
    </source>
</evidence>
<proteinExistence type="inferred from homology"/>
<dbReference type="GO" id="GO:0034551">
    <property type="term" value="P:mitochondrial respiratory chain complex III assembly"/>
    <property type="evidence" value="ECO:0007669"/>
    <property type="project" value="TreeGrafter"/>
</dbReference>
<feature type="region of interest" description="Disordered" evidence="2">
    <location>
        <begin position="34"/>
        <end position="80"/>
    </location>
</feature>
<evidence type="ECO:0000256" key="2">
    <source>
        <dbReference type="SAM" id="MobiDB-lite"/>
    </source>
</evidence>
<comment type="caution">
    <text evidence="4">The sequence shown here is derived from an EMBL/GenBank/DDBJ whole genome shotgun (WGS) entry which is preliminary data.</text>
</comment>
<evidence type="ECO:0000256" key="1">
    <source>
        <dbReference type="ARBA" id="ARBA00006407"/>
    </source>
</evidence>
<reference evidence="4 5" key="1">
    <citation type="journal article" date="2019" name="Fungal Biol. Biotechnol.">
        <title>Draft genome sequence of fastidious pathogen Ceratobasidium theobromae, which causes vascular-streak dieback in Theobroma cacao.</title>
        <authorList>
            <person name="Ali S.S."/>
            <person name="Asman A."/>
            <person name="Shao J."/>
            <person name="Firmansyah A.P."/>
            <person name="Susilo A.W."/>
            <person name="Rosmana A."/>
            <person name="McMahon P."/>
            <person name="Junaid M."/>
            <person name="Guest D."/>
            <person name="Kheng T.Y."/>
            <person name="Meinhardt L.W."/>
            <person name="Bailey B.A."/>
        </authorList>
    </citation>
    <scope>NUCLEOTIDE SEQUENCE [LARGE SCALE GENOMIC DNA]</scope>
    <source>
        <strain evidence="4 5">CT2</strain>
    </source>
</reference>
<gene>
    <name evidence="4" type="ORF">CTheo_6373</name>
</gene>